<comment type="caution">
    <text evidence="1">The sequence shown here is derived from an EMBL/GenBank/DDBJ whole genome shotgun (WGS) entry which is preliminary data.</text>
</comment>
<gene>
    <name evidence="1" type="ORF">PIB30_020472</name>
</gene>
<evidence type="ECO:0000313" key="2">
    <source>
        <dbReference type="Proteomes" id="UP001341840"/>
    </source>
</evidence>
<dbReference type="EMBL" id="JASCZI010151100">
    <property type="protein sequence ID" value="MED6169340.1"/>
    <property type="molecule type" value="Genomic_DNA"/>
</dbReference>
<name>A0ABU6VA45_9FABA</name>
<protein>
    <submittedName>
        <fullName evidence="1">Uncharacterized protein</fullName>
    </submittedName>
</protein>
<proteinExistence type="predicted"/>
<keyword evidence="2" id="KW-1185">Reference proteome</keyword>
<sequence length="55" mass="6155">METGTLQEIHQISAVSPCFSLGGYPRPGRPRLIPYVVSSAPSFLHTFRPKVRTRD</sequence>
<evidence type="ECO:0000313" key="1">
    <source>
        <dbReference type="EMBL" id="MED6169340.1"/>
    </source>
</evidence>
<organism evidence="1 2">
    <name type="scientific">Stylosanthes scabra</name>
    <dbReference type="NCBI Taxonomy" id="79078"/>
    <lineage>
        <taxon>Eukaryota</taxon>
        <taxon>Viridiplantae</taxon>
        <taxon>Streptophyta</taxon>
        <taxon>Embryophyta</taxon>
        <taxon>Tracheophyta</taxon>
        <taxon>Spermatophyta</taxon>
        <taxon>Magnoliopsida</taxon>
        <taxon>eudicotyledons</taxon>
        <taxon>Gunneridae</taxon>
        <taxon>Pentapetalae</taxon>
        <taxon>rosids</taxon>
        <taxon>fabids</taxon>
        <taxon>Fabales</taxon>
        <taxon>Fabaceae</taxon>
        <taxon>Papilionoideae</taxon>
        <taxon>50 kb inversion clade</taxon>
        <taxon>dalbergioids sensu lato</taxon>
        <taxon>Dalbergieae</taxon>
        <taxon>Pterocarpus clade</taxon>
        <taxon>Stylosanthes</taxon>
    </lineage>
</organism>
<reference evidence="1 2" key="1">
    <citation type="journal article" date="2023" name="Plants (Basel)">
        <title>Bridging the Gap: Combining Genomics and Transcriptomics Approaches to Understand Stylosanthes scabra, an Orphan Legume from the Brazilian Caatinga.</title>
        <authorList>
            <person name="Ferreira-Neto J.R.C."/>
            <person name="da Silva M.D."/>
            <person name="Binneck E."/>
            <person name="de Melo N.F."/>
            <person name="da Silva R.H."/>
            <person name="de Melo A.L.T.M."/>
            <person name="Pandolfi V."/>
            <person name="Bustamante F.O."/>
            <person name="Brasileiro-Vidal A.C."/>
            <person name="Benko-Iseppon A.M."/>
        </authorList>
    </citation>
    <scope>NUCLEOTIDE SEQUENCE [LARGE SCALE GENOMIC DNA]</scope>
    <source>
        <tissue evidence="1">Leaves</tissue>
    </source>
</reference>
<dbReference type="Proteomes" id="UP001341840">
    <property type="component" value="Unassembled WGS sequence"/>
</dbReference>
<accession>A0ABU6VA45</accession>